<dbReference type="Proteomes" id="UP000076512">
    <property type="component" value="Unassembled WGS sequence"/>
</dbReference>
<evidence type="ECO:0000313" key="3">
    <source>
        <dbReference type="Proteomes" id="UP000076512"/>
    </source>
</evidence>
<gene>
    <name evidence="2" type="ORF">AWN90_41245</name>
</gene>
<comment type="caution">
    <text evidence="2">The sequence shown here is derived from an EMBL/GenBank/DDBJ whole genome shotgun (WGS) entry which is preliminary data.</text>
</comment>
<dbReference type="EMBL" id="LWGR01000013">
    <property type="protein sequence ID" value="KZM70953.1"/>
    <property type="molecule type" value="Genomic_DNA"/>
</dbReference>
<feature type="region of interest" description="Disordered" evidence="1">
    <location>
        <begin position="214"/>
        <end position="277"/>
    </location>
</feature>
<evidence type="ECO:0008006" key="4">
    <source>
        <dbReference type="Google" id="ProtNLM"/>
    </source>
</evidence>
<dbReference type="STRING" id="455432.AWN90_41245"/>
<proteinExistence type="predicted"/>
<feature type="region of interest" description="Disordered" evidence="1">
    <location>
        <begin position="187"/>
        <end position="206"/>
    </location>
</feature>
<accession>A0A164K284</accession>
<dbReference type="AlphaFoldDB" id="A0A164K284"/>
<reference evidence="2 3" key="1">
    <citation type="submission" date="2016-04" db="EMBL/GenBank/DDBJ databases">
        <authorList>
            <person name="Evans L.H."/>
            <person name="Alamgir A."/>
            <person name="Owens N."/>
            <person name="Weber N.D."/>
            <person name="Virtaneva K."/>
            <person name="Barbian K."/>
            <person name="Babar A."/>
            <person name="Rosenke K."/>
        </authorList>
    </citation>
    <scope>NUCLEOTIDE SEQUENCE [LARGE SCALE GENOMIC DNA]</scope>
    <source>
        <strain evidence="2 3">IFM 0406</strain>
    </source>
</reference>
<sequence length="343" mass="36436">MAHDVSISDPIDSLARYAQAIDIAYELADKLCRTALVPAIYRSKPADGAVAILYGAELGLNPIQSLQQIFTVHGAPAIYARTMVALLKAKGYRIRTVSSSDESVTVSGTTPDGETETSTWTVDRASKAGYVPTVDEKTGKYKTNSSGKLIGNEKYLSDPQAMLYAKAAAEVCRKLAPDVLLGIAHTREDLESEPEPDNPAPVRVRSERVSAAALLAEPTSDPVEKPDMPEAPSDEPAAPAAAEPEPPRATDPAELEQAAADTAPREDAPTQDQITQLGAALRAEGLRSRKAQLAYLDTQFRREIGDPADLTASECATLTQFLMTAPAAGQLPVDGEPVEGGDR</sequence>
<organism evidence="2 3">
    <name type="scientific">Nocardia terpenica</name>
    <dbReference type="NCBI Taxonomy" id="455432"/>
    <lineage>
        <taxon>Bacteria</taxon>
        <taxon>Bacillati</taxon>
        <taxon>Actinomycetota</taxon>
        <taxon>Actinomycetes</taxon>
        <taxon>Mycobacteriales</taxon>
        <taxon>Nocardiaceae</taxon>
        <taxon>Nocardia</taxon>
    </lineage>
</organism>
<protein>
    <recommendedName>
        <fullName evidence="4">Recombinase RecT</fullName>
    </recommendedName>
</protein>
<evidence type="ECO:0000256" key="1">
    <source>
        <dbReference type="SAM" id="MobiDB-lite"/>
    </source>
</evidence>
<feature type="compositionally biased region" description="Low complexity" evidence="1">
    <location>
        <begin position="230"/>
        <end position="243"/>
    </location>
</feature>
<keyword evidence="3" id="KW-1185">Reference proteome</keyword>
<evidence type="ECO:0000313" key="2">
    <source>
        <dbReference type="EMBL" id="KZM70953.1"/>
    </source>
</evidence>
<name>A0A164K284_9NOCA</name>